<sequence length="418" mass="46982">MKLSLSALLLLAAPALGQVPADSAKPAALRRLIAPTAAPPSTGETAKKHWYEAVSIRGYMQVRYNRLLETNPDLKCEQCDKSWGDNGGIFFRRIRLIVYGQLHPRIYFYLQPDFASTPGGSTSGHFGQIRDAYFDIGLDANSQFRVRLGQSKIPYGFENMQSSQNRLALDRNDALNSAVVNERDLGAFLYWAPTKIRQRFASLVSDGLKGSGDYGVLALGAFNGQAANRAEQNNGLHVVARLSYPFLIGKQIIEPGLQAYTGRYALSTDQLSRGVKYCPTMNYVDQRAAASFVLYPQPLGFQAEYNVGRGPEFNAATDSIETRRLHGGYATVSYRARVGGQQFYPFVRGQHYEGGKKYERDARSYHVRELEIGLEWQPLKFLELVPMYTISSRRFEDYQTQGNRQRGRLLRLQAQLNF</sequence>
<organism evidence="2 3">
    <name type="scientific">Hymenobacter gummosus</name>
    <dbReference type="NCBI Taxonomy" id="1776032"/>
    <lineage>
        <taxon>Bacteria</taxon>
        <taxon>Pseudomonadati</taxon>
        <taxon>Bacteroidota</taxon>
        <taxon>Cytophagia</taxon>
        <taxon>Cytophagales</taxon>
        <taxon>Hymenobacteraceae</taxon>
        <taxon>Hymenobacter</taxon>
    </lineage>
</organism>
<evidence type="ECO:0000313" key="3">
    <source>
        <dbReference type="Proteomes" id="UP000282184"/>
    </source>
</evidence>
<dbReference type="AlphaFoldDB" id="A0A431TZH8"/>
<gene>
    <name evidence="2" type="ORF">EJV47_18215</name>
</gene>
<comment type="caution">
    <text evidence="2">The sequence shown here is derived from an EMBL/GenBank/DDBJ whole genome shotgun (WGS) entry which is preliminary data.</text>
</comment>
<name>A0A431TZH8_9BACT</name>
<dbReference type="Pfam" id="PF07396">
    <property type="entry name" value="Porin_O_P"/>
    <property type="match status" value="1"/>
</dbReference>
<dbReference type="RefSeq" id="WP_126694612.1">
    <property type="nucleotide sequence ID" value="NZ_RXOF01000011.1"/>
</dbReference>
<dbReference type="Proteomes" id="UP000282184">
    <property type="component" value="Unassembled WGS sequence"/>
</dbReference>
<dbReference type="InterPro" id="IPR010870">
    <property type="entry name" value="Porin_O/P"/>
</dbReference>
<accession>A0A431TZH8</accession>
<dbReference type="OrthoDB" id="9807854at2"/>
<reference evidence="2 3" key="1">
    <citation type="submission" date="2018-12" db="EMBL/GenBank/DDBJ databases">
        <title>Hymenobacter gummosus sp. nov., isolated from a spring.</title>
        <authorList>
            <person name="Nie L."/>
        </authorList>
    </citation>
    <scope>NUCLEOTIDE SEQUENCE [LARGE SCALE GENOMIC DNA]</scope>
    <source>
        <strain evidence="2 3">KCTC 52166</strain>
    </source>
</reference>
<feature type="signal peptide" evidence="1">
    <location>
        <begin position="1"/>
        <end position="17"/>
    </location>
</feature>
<evidence type="ECO:0000313" key="2">
    <source>
        <dbReference type="EMBL" id="RTQ47854.1"/>
    </source>
</evidence>
<dbReference type="SUPFAM" id="SSF56935">
    <property type="entry name" value="Porins"/>
    <property type="match status" value="1"/>
</dbReference>
<protein>
    <submittedName>
        <fullName evidence="2">Porin</fullName>
    </submittedName>
</protein>
<feature type="chain" id="PRO_5019289853" evidence="1">
    <location>
        <begin position="18"/>
        <end position="418"/>
    </location>
</feature>
<evidence type="ECO:0000256" key="1">
    <source>
        <dbReference type="SAM" id="SignalP"/>
    </source>
</evidence>
<proteinExistence type="predicted"/>
<dbReference type="EMBL" id="RXOF01000011">
    <property type="protein sequence ID" value="RTQ47854.1"/>
    <property type="molecule type" value="Genomic_DNA"/>
</dbReference>
<dbReference type="Gene3D" id="2.40.160.10">
    <property type="entry name" value="Porin"/>
    <property type="match status" value="1"/>
</dbReference>
<dbReference type="InterPro" id="IPR023614">
    <property type="entry name" value="Porin_dom_sf"/>
</dbReference>
<keyword evidence="1" id="KW-0732">Signal</keyword>
<keyword evidence="3" id="KW-1185">Reference proteome</keyword>